<dbReference type="InterPro" id="IPR047199">
    <property type="entry name" value="CorA-like"/>
</dbReference>
<accession>U1FJ55</accession>
<dbReference type="AlphaFoldDB" id="U1FJ55"/>
<dbReference type="CDD" id="cd12827">
    <property type="entry name" value="EcCorA_ZntB-like_u2"/>
    <property type="match status" value="1"/>
</dbReference>
<comment type="similarity">
    <text evidence="2">Belongs to the CorA metal ion transporter (MIT) (TC 1.A.35) family.</text>
</comment>
<dbReference type="STRING" id="1125725.HMPREF1325_0378"/>
<keyword evidence="4 6" id="KW-1133">Transmembrane helix</keyword>
<dbReference type="Gene3D" id="1.20.58.340">
    <property type="entry name" value="Magnesium transport protein CorA, transmembrane region"/>
    <property type="match status" value="2"/>
</dbReference>
<reference evidence="7 8" key="1">
    <citation type="submission" date="2013-08" db="EMBL/GenBank/DDBJ databases">
        <authorList>
            <person name="Durkin A.S."/>
            <person name="Haft D.R."/>
            <person name="McCorrison J."/>
            <person name="Torralba M."/>
            <person name="Gillis M."/>
            <person name="Haft D.H."/>
            <person name="Methe B."/>
            <person name="Sutton G."/>
            <person name="Nelson K.E."/>
        </authorList>
    </citation>
    <scope>NUCLEOTIDE SEQUENCE [LARGE SCALE GENOMIC DNA]</scope>
    <source>
        <strain evidence="7 8">VPI DR56BR1116</strain>
    </source>
</reference>
<keyword evidence="3 6" id="KW-0812">Transmembrane</keyword>
<evidence type="ECO:0000256" key="2">
    <source>
        <dbReference type="ARBA" id="ARBA00009765"/>
    </source>
</evidence>
<protein>
    <submittedName>
        <fullName evidence="7">CorA-like protein</fullName>
    </submittedName>
</protein>
<organism evidence="7 8">
    <name type="scientific">Treponema socranskii subsp. socranskii VPI DR56BR1116 = ATCC 35536</name>
    <dbReference type="NCBI Taxonomy" id="1125725"/>
    <lineage>
        <taxon>Bacteria</taxon>
        <taxon>Pseudomonadati</taxon>
        <taxon>Spirochaetota</taxon>
        <taxon>Spirochaetia</taxon>
        <taxon>Spirochaetales</taxon>
        <taxon>Treponemataceae</taxon>
        <taxon>Treponema</taxon>
    </lineage>
</organism>
<dbReference type="EMBL" id="AUZJ01000073">
    <property type="protein sequence ID" value="ERF59361.1"/>
    <property type="molecule type" value="Genomic_DNA"/>
</dbReference>
<dbReference type="PANTHER" id="PTHR47891">
    <property type="entry name" value="TRANSPORTER-RELATED"/>
    <property type="match status" value="1"/>
</dbReference>
<dbReference type="InterPro" id="IPR045861">
    <property type="entry name" value="CorA_cytoplasmic_dom"/>
</dbReference>
<dbReference type="GO" id="GO:0016020">
    <property type="term" value="C:membrane"/>
    <property type="evidence" value="ECO:0007669"/>
    <property type="project" value="UniProtKB-SubCell"/>
</dbReference>
<dbReference type="PANTHER" id="PTHR47891:SF2">
    <property type="entry name" value="MAGNESIUM AND COBALT TRANSPORTER"/>
    <property type="match status" value="1"/>
</dbReference>
<dbReference type="GO" id="GO:0046873">
    <property type="term" value="F:metal ion transmembrane transporter activity"/>
    <property type="evidence" value="ECO:0007669"/>
    <property type="project" value="InterPro"/>
</dbReference>
<evidence type="ECO:0000256" key="5">
    <source>
        <dbReference type="ARBA" id="ARBA00023136"/>
    </source>
</evidence>
<dbReference type="SUPFAM" id="SSF143865">
    <property type="entry name" value="CorA soluble domain-like"/>
    <property type="match status" value="1"/>
</dbReference>
<evidence type="ECO:0000256" key="6">
    <source>
        <dbReference type="SAM" id="Phobius"/>
    </source>
</evidence>
<evidence type="ECO:0000256" key="4">
    <source>
        <dbReference type="ARBA" id="ARBA00022989"/>
    </source>
</evidence>
<evidence type="ECO:0000313" key="8">
    <source>
        <dbReference type="Proteomes" id="UP000016412"/>
    </source>
</evidence>
<keyword evidence="5 6" id="KW-0472">Membrane</keyword>
<dbReference type="InterPro" id="IPR045863">
    <property type="entry name" value="CorA_TM1_TM2"/>
</dbReference>
<name>U1FJ55_TRESO</name>
<evidence type="ECO:0000313" key="7">
    <source>
        <dbReference type="EMBL" id="ERF59361.1"/>
    </source>
</evidence>
<sequence>MRFALFSAKISPAMISYWQQKNGQFVRVPGKRLNTENRTWVDARNVSSIDASLLETSCGIDYDHIVDILDPDELSRIEEGDSYVLVIIRMPVYDAAAEVSFYTIPLGIVIEGNTIITICSSSCDILGGIASGQVKGITLDDFPAFIIKLMSRADTTFLRYLKEINRQTTAMQRELQGPIENKEIVKLLNLQKSLEYFTTSLTSNQLLLQKLRRTKLLNLDEDDYDWLDDVDIDNKQAIGMAETYNNILAGLMDTFTSVISNNLNVSMKRLTVINLVLMVPTFITSFFGMNVPLPFSSNGWVGMFVISGGCILTTILTALMLRDRTSIKK</sequence>
<dbReference type="PATRIC" id="fig|1125725.3.peg.2710"/>
<comment type="subcellular location">
    <subcellularLocation>
        <location evidence="1">Membrane</location>
        <topology evidence="1">Multi-pass membrane protein</topology>
    </subcellularLocation>
</comment>
<feature type="transmembrane region" description="Helical" evidence="6">
    <location>
        <begin position="300"/>
        <end position="321"/>
    </location>
</feature>
<evidence type="ECO:0000256" key="1">
    <source>
        <dbReference type="ARBA" id="ARBA00004141"/>
    </source>
</evidence>
<dbReference type="Pfam" id="PF01544">
    <property type="entry name" value="CorA"/>
    <property type="match status" value="1"/>
</dbReference>
<dbReference type="Gene3D" id="3.30.460.20">
    <property type="entry name" value="CorA soluble domain-like"/>
    <property type="match status" value="1"/>
</dbReference>
<feature type="transmembrane region" description="Helical" evidence="6">
    <location>
        <begin position="270"/>
        <end position="288"/>
    </location>
</feature>
<proteinExistence type="inferred from homology"/>
<comment type="caution">
    <text evidence="7">The sequence shown here is derived from an EMBL/GenBank/DDBJ whole genome shotgun (WGS) entry which is preliminary data.</text>
</comment>
<dbReference type="InterPro" id="IPR002523">
    <property type="entry name" value="MgTranspt_CorA/ZnTranspt_ZntB"/>
</dbReference>
<gene>
    <name evidence="7" type="ORF">HMPREF1325_0378</name>
</gene>
<dbReference type="Proteomes" id="UP000016412">
    <property type="component" value="Unassembled WGS sequence"/>
</dbReference>
<dbReference type="SUPFAM" id="SSF144083">
    <property type="entry name" value="Magnesium transport protein CorA, transmembrane region"/>
    <property type="match status" value="1"/>
</dbReference>
<evidence type="ECO:0000256" key="3">
    <source>
        <dbReference type="ARBA" id="ARBA00022692"/>
    </source>
</evidence>
<dbReference type="eggNOG" id="COG0598">
    <property type="taxonomic scope" value="Bacteria"/>
</dbReference>